<organism evidence="2 3">
    <name type="scientific">Rotaria socialis</name>
    <dbReference type="NCBI Taxonomy" id="392032"/>
    <lineage>
        <taxon>Eukaryota</taxon>
        <taxon>Metazoa</taxon>
        <taxon>Spiralia</taxon>
        <taxon>Gnathifera</taxon>
        <taxon>Rotifera</taxon>
        <taxon>Eurotatoria</taxon>
        <taxon>Bdelloidea</taxon>
        <taxon>Philodinida</taxon>
        <taxon>Philodinidae</taxon>
        <taxon>Rotaria</taxon>
    </lineage>
</organism>
<evidence type="ECO:0000313" key="3">
    <source>
        <dbReference type="Proteomes" id="UP000663848"/>
    </source>
</evidence>
<comment type="caution">
    <text evidence="2">The sequence shown here is derived from an EMBL/GenBank/DDBJ whole genome shotgun (WGS) entry which is preliminary data.</text>
</comment>
<feature type="region of interest" description="Disordered" evidence="1">
    <location>
        <begin position="1"/>
        <end position="26"/>
    </location>
</feature>
<evidence type="ECO:0000256" key="1">
    <source>
        <dbReference type="SAM" id="MobiDB-lite"/>
    </source>
</evidence>
<dbReference type="AlphaFoldDB" id="A0A822E2H3"/>
<sequence length="26" mass="2859">MESGFGSDIFDANGADFSRQSSTFER</sequence>
<gene>
    <name evidence="2" type="ORF">QYT958_LOCUS44124</name>
</gene>
<proteinExistence type="predicted"/>
<reference evidence="2" key="1">
    <citation type="submission" date="2021-02" db="EMBL/GenBank/DDBJ databases">
        <authorList>
            <person name="Nowell W R."/>
        </authorList>
    </citation>
    <scope>NUCLEOTIDE SEQUENCE</scope>
</reference>
<dbReference type="EMBL" id="CAJOBR010066537">
    <property type="protein sequence ID" value="CAF5085929.1"/>
    <property type="molecule type" value="Genomic_DNA"/>
</dbReference>
<name>A0A822E2H3_9BILA</name>
<accession>A0A822E2H3</accession>
<protein>
    <submittedName>
        <fullName evidence="2">Uncharacterized protein</fullName>
    </submittedName>
</protein>
<evidence type="ECO:0000313" key="2">
    <source>
        <dbReference type="EMBL" id="CAF5085929.1"/>
    </source>
</evidence>
<dbReference type="Proteomes" id="UP000663848">
    <property type="component" value="Unassembled WGS sequence"/>
</dbReference>
<feature type="non-terminal residue" evidence="2">
    <location>
        <position position="26"/>
    </location>
</feature>